<dbReference type="AlphaFoldDB" id="A0A085LQ89"/>
<organism evidence="1 2">
    <name type="scientific">Trichuris suis</name>
    <name type="common">pig whipworm</name>
    <dbReference type="NCBI Taxonomy" id="68888"/>
    <lineage>
        <taxon>Eukaryota</taxon>
        <taxon>Metazoa</taxon>
        <taxon>Ecdysozoa</taxon>
        <taxon>Nematoda</taxon>
        <taxon>Enoplea</taxon>
        <taxon>Dorylaimia</taxon>
        <taxon>Trichinellida</taxon>
        <taxon>Trichuridae</taxon>
        <taxon>Trichuris</taxon>
    </lineage>
</organism>
<protein>
    <submittedName>
        <fullName evidence="1">Uncharacterized protein</fullName>
    </submittedName>
</protein>
<evidence type="ECO:0000313" key="2">
    <source>
        <dbReference type="Proteomes" id="UP000030764"/>
    </source>
</evidence>
<reference evidence="1 2" key="1">
    <citation type="journal article" date="2014" name="Nat. Genet.">
        <title>Genome and transcriptome of the porcine whipworm Trichuris suis.</title>
        <authorList>
            <person name="Jex A.R."/>
            <person name="Nejsum P."/>
            <person name="Schwarz E.M."/>
            <person name="Hu L."/>
            <person name="Young N.D."/>
            <person name="Hall R.S."/>
            <person name="Korhonen P.K."/>
            <person name="Liao S."/>
            <person name="Thamsborg S."/>
            <person name="Xia J."/>
            <person name="Xu P."/>
            <person name="Wang S."/>
            <person name="Scheerlinck J.P."/>
            <person name="Hofmann A."/>
            <person name="Sternberg P.W."/>
            <person name="Wang J."/>
            <person name="Gasser R.B."/>
        </authorList>
    </citation>
    <scope>NUCLEOTIDE SEQUENCE [LARGE SCALE GENOMIC DNA]</scope>
    <source>
        <strain evidence="1">DCEP-RM93M</strain>
    </source>
</reference>
<sequence>MLSPVTEFTVWFVDVVDELVGVSWLTAWLDMFVSFRISRGVQEGKTTVLFNLDCETDRVSEEAVQMVEERLLAASSDYSENVVDVALECFHGKLGGPLWRKPSLPGVP</sequence>
<dbReference type="EMBL" id="KL363339">
    <property type="protein sequence ID" value="KFD47135.1"/>
    <property type="molecule type" value="Genomic_DNA"/>
</dbReference>
<keyword evidence="2" id="KW-1185">Reference proteome</keyword>
<name>A0A085LQ89_9BILA</name>
<accession>A0A085LQ89</accession>
<dbReference type="Proteomes" id="UP000030764">
    <property type="component" value="Unassembled WGS sequence"/>
</dbReference>
<gene>
    <name evidence="1" type="ORF">M513_11985</name>
</gene>
<evidence type="ECO:0000313" key="1">
    <source>
        <dbReference type="EMBL" id="KFD47135.1"/>
    </source>
</evidence>
<proteinExistence type="predicted"/>